<proteinExistence type="predicted"/>
<dbReference type="AlphaFoldDB" id="A0A1H4BNZ0"/>
<dbReference type="EMBL" id="FNRA01000003">
    <property type="protein sequence ID" value="SEA49836.1"/>
    <property type="molecule type" value="Genomic_DNA"/>
</dbReference>
<name>A0A1H4BNZ0_9SPHI</name>
<keyword evidence="2" id="KW-1185">Reference proteome</keyword>
<evidence type="ECO:0000313" key="1">
    <source>
        <dbReference type="EMBL" id="SEA49836.1"/>
    </source>
</evidence>
<reference evidence="1 2" key="1">
    <citation type="submission" date="2016-10" db="EMBL/GenBank/DDBJ databases">
        <authorList>
            <person name="de Groot N.N."/>
        </authorList>
    </citation>
    <scope>NUCLEOTIDE SEQUENCE [LARGE SCALE GENOMIC DNA]</scope>
    <source>
        <strain evidence="1 2">DSM 19033</strain>
    </source>
</reference>
<evidence type="ECO:0000313" key="2">
    <source>
        <dbReference type="Proteomes" id="UP000198850"/>
    </source>
</evidence>
<organism evidence="1 2">
    <name type="scientific">Pedobacter hartonius</name>
    <dbReference type="NCBI Taxonomy" id="425514"/>
    <lineage>
        <taxon>Bacteria</taxon>
        <taxon>Pseudomonadati</taxon>
        <taxon>Bacteroidota</taxon>
        <taxon>Sphingobacteriia</taxon>
        <taxon>Sphingobacteriales</taxon>
        <taxon>Sphingobacteriaceae</taxon>
        <taxon>Pedobacter</taxon>
    </lineage>
</organism>
<sequence>MSKMVFVKKEELLWNFFVHLAMPSGIPIQISGEKIQGSRILSNKEKFLLSVYNVSDYSVLSAGFVGGKI</sequence>
<dbReference type="Proteomes" id="UP000198850">
    <property type="component" value="Unassembled WGS sequence"/>
</dbReference>
<gene>
    <name evidence="1" type="ORF">SAMN05443550_103419</name>
</gene>
<accession>A0A1H4BNZ0</accession>
<protein>
    <submittedName>
        <fullName evidence="1">Uncharacterized protein</fullName>
    </submittedName>
</protein>